<evidence type="ECO:0000256" key="2">
    <source>
        <dbReference type="ARBA" id="ARBA00022448"/>
    </source>
</evidence>
<comment type="similarity">
    <text evidence="10">Belongs to the monovalent cation:proton antiporter 1 (CPA1) transporter (TC 2.A.36) family.</text>
</comment>
<keyword evidence="10" id="KW-0050">Antiport</keyword>
<keyword evidence="5 10" id="KW-1133">Transmembrane helix</keyword>
<keyword evidence="4 10" id="KW-0812">Transmembrane</keyword>
<gene>
    <name evidence="12" type="ORF">GCM10007977_087030</name>
</gene>
<evidence type="ECO:0000256" key="4">
    <source>
        <dbReference type="ARBA" id="ARBA00022692"/>
    </source>
</evidence>
<dbReference type="AlphaFoldDB" id="A0A917UCA7"/>
<feature type="transmembrane region" description="Helical" evidence="10">
    <location>
        <begin position="84"/>
        <end position="107"/>
    </location>
</feature>
<evidence type="ECO:0000256" key="5">
    <source>
        <dbReference type="ARBA" id="ARBA00022989"/>
    </source>
</evidence>
<dbReference type="GO" id="GO:0051453">
    <property type="term" value="P:regulation of intracellular pH"/>
    <property type="evidence" value="ECO:0007669"/>
    <property type="project" value="TreeGrafter"/>
</dbReference>
<dbReference type="PANTHER" id="PTHR10110:SF86">
    <property type="entry name" value="SODIUM_HYDROGEN EXCHANGER 7"/>
    <property type="match status" value="1"/>
</dbReference>
<evidence type="ECO:0000256" key="3">
    <source>
        <dbReference type="ARBA" id="ARBA00022475"/>
    </source>
</evidence>
<dbReference type="GO" id="GO:0005886">
    <property type="term" value="C:plasma membrane"/>
    <property type="evidence" value="ECO:0007669"/>
    <property type="project" value="UniProtKB-SubCell"/>
</dbReference>
<feature type="transmembrane region" description="Helical" evidence="10">
    <location>
        <begin position="113"/>
        <end position="134"/>
    </location>
</feature>
<feature type="transmembrane region" description="Helical" evidence="10">
    <location>
        <begin position="373"/>
        <end position="396"/>
    </location>
</feature>
<dbReference type="GO" id="GO:0015386">
    <property type="term" value="F:potassium:proton antiporter activity"/>
    <property type="evidence" value="ECO:0007669"/>
    <property type="project" value="TreeGrafter"/>
</dbReference>
<comment type="function">
    <text evidence="10">Na(+)/H(+) antiporter that extrudes sodium in exchange for external protons.</text>
</comment>
<evidence type="ECO:0000256" key="6">
    <source>
        <dbReference type="ARBA" id="ARBA00023053"/>
    </source>
</evidence>
<keyword evidence="9 10" id="KW-0739">Sodium transport</keyword>
<evidence type="ECO:0000259" key="11">
    <source>
        <dbReference type="Pfam" id="PF00999"/>
    </source>
</evidence>
<dbReference type="EMBL" id="BMPI01000063">
    <property type="protein sequence ID" value="GGM71876.1"/>
    <property type="molecule type" value="Genomic_DNA"/>
</dbReference>
<keyword evidence="8 10" id="KW-0472">Membrane</keyword>
<comment type="subcellular location">
    <subcellularLocation>
        <location evidence="1 10">Cell membrane</location>
        <topology evidence="1 10">Multi-pass membrane protein</topology>
    </subcellularLocation>
</comment>
<feature type="transmembrane region" description="Helical" evidence="10">
    <location>
        <begin position="237"/>
        <end position="254"/>
    </location>
</feature>
<accession>A0A917UCA7</accession>
<evidence type="ECO:0000313" key="12">
    <source>
        <dbReference type="EMBL" id="GGM71876.1"/>
    </source>
</evidence>
<evidence type="ECO:0000256" key="10">
    <source>
        <dbReference type="RuleBase" id="RU366002"/>
    </source>
</evidence>
<comment type="caution">
    <text evidence="12">The sequence shown here is derived from an EMBL/GenBank/DDBJ whole genome shotgun (WGS) entry which is preliminary data.</text>
</comment>
<evidence type="ECO:0000256" key="1">
    <source>
        <dbReference type="ARBA" id="ARBA00004651"/>
    </source>
</evidence>
<dbReference type="Proteomes" id="UP000642070">
    <property type="component" value="Unassembled WGS sequence"/>
</dbReference>
<evidence type="ECO:0000256" key="7">
    <source>
        <dbReference type="ARBA" id="ARBA00023065"/>
    </source>
</evidence>
<feature type="transmembrane region" description="Helical" evidence="10">
    <location>
        <begin position="155"/>
        <end position="176"/>
    </location>
</feature>
<dbReference type="GO" id="GO:0098719">
    <property type="term" value="P:sodium ion import across plasma membrane"/>
    <property type="evidence" value="ECO:0007669"/>
    <property type="project" value="TreeGrafter"/>
</dbReference>
<evidence type="ECO:0000256" key="9">
    <source>
        <dbReference type="ARBA" id="ARBA00023201"/>
    </source>
</evidence>
<dbReference type="InterPro" id="IPR006153">
    <property type="entry name" value="Cation/H_exchanger_TM"/>
</dbReference>
<keyword evidence="3 10" id="KW-1003">Cell membrane</keyword>
<sequence>MNGAAFSLLALLLAAIGLVALSHRIAVPYPILLVFGGMAIGFVPGIEGVHLSPEVVLQVFLPPLLYHAGYYTTPRDLRAHGVAIALLCIALVLVTAAAVAAVAHFVGGLPWPVAATLGAVVSPTDPLAAATIAARLGVPRRVITVLEGEGLFNDATALALFKVTVAVVVAGAATGADRFRLGWAVEQFTIGTVGGIAAGLAVGWFVVFLRARAADPIVGVSVTIFGAYAAYHVAEHFGFSGVLGSLLCGMYCGWKIPQVATPASRLLGKPVWQMMVYLLTGALFLLLGLQLRPMLAALTDYRAIDVVAVAALVAAVVMVTRFGWLFLVPHVLSRAERAVVAWGGMRGAVSLAIALALPTSVAGGDPFPNREVVVLTTFGVVLLTLVVPGLTLPMLIRVTGAGRVGAASSDVEEEARARLTLAEAALAHLEKLVLRDGLDEGTIERLEDLYRFRRRELAAETGELRDPNHAHRMAAERQASLEIVEVQRRALLRMRREGRLGSVALHRIQRDLDLQHAMLVNRGAGQRVDGR</sequence>
<feature type="transmembrane region" description="Helical" evidence="10">
    <location>
        <begin position="188"/>
        <end position="207"/>
    </location>
</feature>
<evidence type="ECO:0000313" key="13">
    <source>
        <dbReference type="Proteomes" id="UP000642070"/>
    </source>
</evidence>
<feature type="domain" description="Cation/H+ exchanger transmembrane" evidence="11">
    <location>
        <begin position="12"/>
        <end position="396"/>
    </location>
</feature>
<feature type="transmembrane region" description="Helical" evidence="10">
    <location>
        <begin position="274"/>
        <end position="291"/>
    </location>
</feature>
<keyword evidence="7 10" id="KW-0406">Ion transport</keyword>
<protein>
    <submittedName>
        <fullName evidence="12">Na+/H+ antiporter</fullName>
    </submittedName>
</protein>
<proteinExistence type="inferred from homology"/>
<dbReference type="InterPro" id="IPR018422">
    <property type="entry name" value="Cation/H_exchanger_CPA1"/>
</dbReference>
<dbReference type="Gene3D" id="6.10.140.1330">
    <property type="match status" value="1"/>
</dbReference>
<feature type="transmembrane region" description="Helical" evidence="10">
    <location>
        <begin position="339"/>
        <end position="361"/>
    </location>
</feature>
<evidence type="ECO:0000256" key="8">
    <source>
        <dbReference type="ARBA" id="ARBA00023136"/>
    </source>
</evidence>
<dbReference type="RefSeq" id="WP_190255933.1">
    <property type="nucleotide sequence ID" value="NZ_BMPI01000063.1"/>
</dbReference>
<reference evidence="12" key="1">
    <citation type="journal article" date="2014" name="Int. J. Syst. Evol. Microbiol.">
        <title>Complete genome sequence of Corynebacterium casei LMG S-19264T (=DSM 44701T), isolated from a smear-ripened cheese.</title>
        <authorList>
            <consortium name="US DOE Joint Genome Institute (JGI-PGF)"/>
            <person name="Walter F."/>
            <person name="Albersmeier A."/>
            <person name="Kalinowski J."/>
            <person name="Ruckert C."/>
        </authorList>
    </citation>
    <scope>NUCLEOTIDE SEQUENCE</scope>
    <source>
        <strain evidence="12">JCM 19831</strain>
    </source>
</reference>
<dbReference type="Pfam" id="PF00999">
    <property type="entry name" value="Na_H_Exchanger"/>
    <property type="match status" value="1"/>
</dbReference>
<feature type="transmembrane region" description="Helical" evidence="10">
    <location>
        <begin position="214"/>
        <end position="231"/>
    </location>
</feature>
<dbReference type="InterPro" id="IPR004705">
    <property type="entry name" value="Cation/H_exchanger_CPA1_bac"/>
</dbReference>
<dbReference type="NCBIfam" id="TIGR00831">
    <property type="entry name" value="a_cpa1"/>
    <property type="match status" value="1"/>
</dbReference>
<organism evidence="12 13">
    <name type="scientific">Dactylosporangium sucinum</name>
    <dbReference type="NCBI Taxonomy" id="1424081"/>
    <lineage>
        <taxon>Bacteria</taxon>
        <taxon>Bacillati</taxon>
        <taxon>Actinomycetota</taxon>
        <taxon>Actinomycetes</taxon>
        <taxon>Micromonosporales</taxon>
        <taxon>Micromonosporaceae</taxon>
        <taxon>Dactylosporangium</taxon>
    </lineage>
</organism>
<keyword evidence="2 10" id="KW-0813">Transport</keyword>
<name>A0A917UCA7_9ACTN</name>
<feature type="transmembrane region" description="Helical" evidence="10">
    <location>
        <begin position="55"/>
        <end position="72"/>
    </location>
</feature>
<dbReference type="GO" id="GO:0015385">
    <property type="term" value="F:sodium:proton antiporter activity"/>
    <property type="evidence" value="ECO:0007669"/>
    <property type="project" value="InterPro"/>
</dbReference>
<reference evidence="12" key="2">
    <citation type="submission" date="2020-09" db="EMBL/GenBank/DDBJ databases">
        <authorList>
            <person name="Sun Q."/>
            <person name="Ohkuma M."/>
        </authorList>
    </citation>
    <scope>NUCLEOTIDE SEQUENCE</scope>
    <source>
        <strain evidence="12">JCM 19831</strain>
    </source>
</reference>
<keyword evidence="13" id="KW-1185">Reference proteome</keyword>
<feature type="transmembrane region" description="Helical" evidence="10">
    <location>
        <begin position="303"/>
        <end position="327"/>
    </location>
</feature>
<keyword evidence="6 10" id="KW-0915">Sodium</keyword>
<dbReference type="PANTHER" id="PTHR10110">
    <property type="entry name" value="SODIUM/HYDROGEN EXCHANGER"/>
    <property type="match status" value="1"/>
</dbReference>